<dbReference type="Pfam" id="PF00271">
    <property type="entry name" value="Helicase_C"/>
    <property type="match status" value="1"/>
</dbReference>
<dbReference type="PANTHER" id="PTHR47963:SF1">
    <property type="entry name" value="DEAD-BOX ATP-DEPENDENT RNA HELICASE CSHB"/>
    <property type="match status" value="1"/>
</dbReference>
<dbReference type="SUPFAM" id="SSF52540">
    <property type="entry name" value="P-loop containing nucleoside triphosphate hydrolases"/>
    <property type="match status" value="1"/>
</dbReference>
<evidence type="ECO:0000256" key="3">
    <source>
        <dbReference type="ARBA" id="ARBA00022806"/>
    </source>
</evidence>
<dbReference type="SMART" id="SM00490">
    <property type="entry name" value="HELICc"/>
    <property type="match status" value="1"/>
</dbReference>
<dbReference type="InterPro" id="IPR011545">
    <property type="entry name" value="DEAD/DEAH_box_helicase_dom"/>
</dbReference>
<accession>A0ABU8SGN5</accession>
<dbReference type="Gene3D" id="3.40.50.300">
    <property type="entry name" value="P-loop containing nucleotide triphosphate hydrolases"/>
    <property type="match status" value="2"/>
</dbReference>
<evidence type="ECO:0000256" key="2">
    <source>
        <dbReference type="ARBA" id="ARBA00022801"/>
    </source>
</evidence>
<dbReference type="Pfam" id="PF00270">
    <property type="entry name" value="DEAD"/>
    <property type="match status" value="1"/>
</dbReference>
<dbReference type="RefSeq" id="WP_339969107.1">
    <property type="nucleotide sequence ID" value="NZ_JAWMWG010000001.1"/>
</dbReference>
<evidence type="ECO:0000256" key="4">
    <source>
        <dbReference type="ARBA" id="ARBA00022840"/>
    </source>
</evidence>
<sequence length="448" mass="50791">MTSIFENDYLTDAVKNGLVEIGFKKPTPVQTRVIPKLLKRQSAVVQAQTGSGKTHAFLVPLVNNLDVDMKNLQAIVTAPSRELAQQIYNNLEQLLKASGLEAKAQLLVGGSDRQKQIKKVENQPQIVVGTPGRILDFAEKKILNLDNVQTFVIDEADMTLDLGFLDDVDKIASRLPLKLSMSVFSATIPAKLKPFLTKYMGHPDYITIDNPEIISPTIENDLIEIDGKNPDGTIYQLLTMGQPYLALIFANTKTRVDEIHHYLSSQGLQVAKIHGGITTRERKRVMRQVQNLEYQYVVATDLAARGIDIEGVSHVINAELPKDLEFFIHRVGRTGRNQMSGTAITLIEHRQLNLVAELEKMGIKFAPKKIEKGQLVEATSRHRRTDRQSKKEQLDLRIRGFVKKAKAKKKPGYKKRIRAEIENDARQKRKLEIRRKKRQTRRNRKNEN</sequence>
<keyword evidence="2 10" id="KW-0378">Hydrolase</keyword>
<evidence type="ECO:0000256" key="6">
    <source>
        <dbReference type="SAM" id="MobiDB-lite"/>
    </source>
</evidence>
<dbReference type="EC" id="3.6.4.-" evidence="10"/>
<dbReference type="PROSITE" id="PS51194">
    <property type="entry name" value="HELICASE_CTER"/>
    <property type="match status" value="1"/>
</dbReference>
<comment type="caution">
    <text evidence="10">The sequence shown here is derived from an EMBL/GenBank/DDBJ whole genome shotgun (WGS) entry which is preliminary data.</text>
</comment>
<reference evidence="10 11" key="1">
    <citation type="submission" date="2023-10" db="EMBL/GenBank/DDBJ databases">
        <title>Holzapfeliella saturejae sp. nov. isolated from Satureja montana flowers.</title>
        <authorList>
            <person name="Alcantara C."/>
            <person name="Zuniga M."/>
            <person name="Landete J.M."/>
            <person name="Monedero V."/>
        </authorList>
    </citation>
    <scope>NUCLEOTIDE SEQUENCE [LARGE SCALE GENOMIC DNA]</scope>
    <source>
        <strain evidence="10 11">He02</strain>
    </source>
</reference>
<dbReference type="InterPro" id="IPR027417">
    <property type="entry name" value="P-loop_NTPase"/>
</dbReference>
<dbReference type="InterPro" id="IPR001650">
    <property type="entry name" value="Helicase_C-like"/>
</dbReference>
<evidence type="ECO:0000259" key="9">
    <source>
        <dbReference type="PROSITE" id="PS51195"/>
    </source>
</evidence>
<keyword evidence="4" id="KW-0067">ATP-binding</keyword>
<name>A0ABU8SGN5_9LACO</name>
<organism evidence="10 11">
    <name type="scientific">Holzapfeliella saturejae</name>
    <dbReference type="NCBI Taxonomy" id="3082953"/>
    <lineage>
        <taxon>Bacteria</taxon>
        <taxon>Bacillati</taxon>
        <taxon>Bacillota</taxon>
        <taxon>Bacilli</taxon>
        <taxon>Lactobacillales</taxon>
        <taxon>Lactobacillaceae</taxon>
        <taxon>Holzapfeliella</taxon>
    </lineage>
</organism>
<dbReference type="InterPro" id="IPR050547">
    <property type="entry name" value="DEAD_box_RNA_helicases"/>
</dbReference>
<dbReference type="PROSITE" id="PS51192">
    <property type="entry name" value="HELICASE_ATP_BIND_1"/>
    <property type="match status" value="1"/>
</dbReference>
<evidence type="ECO:0000256" key="5">
    <source>
        <dbReference type="PROSITE-ProRule" id="PRU00552"/>
    </source>
</evidence>
<feature type="domain" description="Helicase C-terminal" evidence="8">
    <location>
        <begin position="233"/>
        <end position="374"/>
    </location>
</feature>
<dbReference type="InterPro" id="IPR044742">
    <property type="entry name" value="DEAD/DEAH_RhlB"/>
</dbReference>
<feature type="region of interest" description="Disordered" evidence="6">
    <location>
        <begin position="428"/>
        <end position="448"/>
    </location>
</feature>
<evidence type="ECO:0000313" key="11">
    <source>
        <dbReference type="Proteomes" id="UP001377804"/>
    </source>
</evidence>
<dbReference type="PANTHER" id="PTHR47963">
    <property type="entry name" value="DEAD-BOX ATP-DEPENDENT RNA HELICASE 47, MITOCHONDRIAL"/>
    <property type="match status" value="1"/>
</dbReference>
<keyword evidence="1" id="KW-0547">Nucleotide-binding</keyword>
<dbReference type="InterPro" id="IPR014001">
    <property type="entry name" value="Helicase_ATP-bd"/>
</dbReference>
<keyword evidence="11" id="KW-1185">Reference proteome</keyword>
<dbReference type="GO" id="GO:0004386">
    <property type="term" value="F:helicase activity"/>
    <property type="evidence" value="ECO:0007669"/>
    <property type="project" value="UniProtKB-KW"/>
</dbReference>
<dbReference type="InterPro" id="IPR014014">
    <property type="entry name" value="RNA_helicase_DEAD_Q_motif"/>
</dbReference>
<evidence type="ECO:0000313" key="10">
    <source>
        <dbReference type="EMBL" id="MEJ6348180.1"/>
    </source>
</evidence>
<feature type="short sequence motif" description="Q motif" evidence="5">
    <location>
        <begin position="3"/>
        <end position="31"/>
    </location>
</feature>
<dbReference type="GO" id="GO:0016787">
    <property type="term" value="F:hydrolase activity"/>
    <property type="evidence" value="ECO:0007669"/>
    <property type="project" value="UniProtKB-KW"/>
</dbReference>
<gene>
    <name evidence="10" type="ORF">R4Y45_02925</name>
</gene>
<dbReference type="Proteomes" id="UP001377804">
    <property type="component" value="Unassembled WGS sequence"/>
</dbReference>
<feature type="domain" description="DEAD-box RNA helicase Q" evidence="9">
    <location>
        <begin position="3"/>
        <end position="31"/>
    </location>
</feature>
<evidence type="ECO:0000259" key="8">
    <source>
        <dbReference type="PROSITE" id="PS51194"/>
    </source>
</evidence>
<proteinExistence type="predicted"/>
<dbReference type="EMBL" id="JAWMWG010000001">
    <property type="protein sequence ID" value="MEJ6348180.1"/>
    <property type="molecule type" value="Genomic_DNA"/>
</dbReference>
<evidence type="ECO:0000256" key="1">
    <source>
        <dbReference type="ARBA" id="ARBA00022741"/>
    </source>
</evidence>
<keyword evidence="3 10" id="KW-0347">Helicase</keyword>
<dbReference type="CDD" id="cd00268">
    <property type="entry name" value="DEADc"/>
    <property type="match status" value="1"/>
</dbReference>
<dbReference type="SMART" id="SM00487">
    <property type="entry name" value="DEXDc"/>
    <property type="match status" value="1"/>
</dbReference>
<feature type="domain" description="Helicase ATP-binding" evidence="7">
    <location>
        <begin position="34"/>
        <end position="206"/>
    </location>
</feature>
<evidence type="ECO:0000259" key="7">
    <source>
        <dbReference type="PROSITE" id="PS51192"/>
    </source>
</evidence>
<protein>
    <submittedName>
        <fullName evidence="10">DEAD/DEAH box helicase</fullName>
        <ecNumber evidence="10">3.6.4.-</ecNumber>
    </submittedName>
</protein>
<dbReference type="PROSITE" id="PS51195">
    <property type="entry name" value="Q_MOTIF"/>
    <property type="match status" value="1"/>
</dbReference>
<dbReference type="CDD" id="cd18787">
    <property type="entry name" value="SF2_C_DEAD"/>
    <property type="match status" value="1"/>
</dbReference>